<dbReference type="Gene3D" id="2.170.130.10">
    <property type="entry name" value="TonB-dependent receptor, plug domain"/>
    <property type="match status" value="1"/>
</dbReference>
<evidence type="ECO:0000313" key="8">
    <source>
        <dbReference type="EMBL" id="QHN64440.1"/>
    </source>
</evidence>
<dbReference type="PROSITE" id="PS52016">
    <property type="entry name" value="TONB_DEPENDENT_REC_3"/>
    <property type="match status" value="1"/>
</dbReference>
<evidence type="ECO:0000256" key="7">
    <source>
        <dbReference type="PROSITE-ProRule" id="PRU01360"/>
    </source>
</evidence>
<evidence type="ECO:0000256" key="5">
    <source>
        <dbReference type="ARBA" id="ARBA00023136"/>
    </source>
</evidence>
<dbReference type="SUPFAM" id="SSF56935">
    <property type="entry name" value="Porins"/>
    <property type="match status" value="1"/>
</dbReference>
<dbReference type="InterPro" id="IPR037066">
    <property type="entry name" value="Plug_dom_sf"/>
</dbReference>
<evidence type="ECO:0000256" key="4">
    <source>
        <dbReference type="ARBA" id="ARBA00022692"/>
    </source>
</evidence>
<dbReference type="Pfam" id="PF07715">
    <property type="entry name" value="Plug"/>
    <property type="match status" value="1"/>
</dbReference>
<gene>
    <name evidence="8" type="ORF">DBX24_00310</name>
</gene>
<dbReference type="OrthoDB" id="9768177at2"/>
<evidence type="ECO:0000256" key="2">
    <source>
        <dbReference type="ARBA" id="ARBA00022448"/>
    </source>
</evidence>
<dbReference type="AlphaFoldDB" id="A0A6P1QUF1"/>
<dbReference type="InterPro" id="IPR036942">
    <property type="entry name" value="Beta-barrel_TonB_sf"/>
</dbReference>
<comment type="similarity">
    <text evidence="7">Belongs to the TonB-dependent receptor family.</text>
</comment>
<protein>
    <submittedName>
        <fullName evidence="8">SusC/RagA family TonB-linked outer membrane protein</fullName>
    </submittedName>
</protein>
<keyword evidence="5 7" id="KW-0472">Membrane</keyword>
<keyword evidence="2 7" id="KW-0813">Transport</keyword>
<dbReference type="GO" id="GO:0009279">
    <property type="term" value="C:cell outer membrane"/>
    <property type="evidence" value="ECO:0007669"/>
    <property type="project" value="UniProtKB-SubCell"/>
</dbReference>
<dbReference type="InterPro" id="IPR023997">
    <property type="entry name" value="TonB-dep_OMP_SusC/RagA_CS"/>
</dbReference>
<dbReference type="KEGG" id="bcad:DBX24_00310"/>
<dbReference type="InterPro" id="IPR039426">
    <property type="entry name" value="TonB-dep_rcpt-like"/>
</dbReference>
<comment type="subcellular location">
    <subcellularLocation>
        <location evidence="1 7">Cell outer membrane</location>
        <topology evidence="1 7">Multi-pass membrane protein</topology>
    </subcellularLocation>
</comment>
<sequence length="1011" mass="112957">MRLNFNVLSAGVLFFLGSQVATAQKVKKDTVRDIDELVLVGYSKVNRNEFVGTATQINTKSIDNKAVSNVSQALAGEAAGVRVINTTGQPGTSAKIRVRGFGSVNGNRDPLYILDGMPYEGNISVINPDDIATMTILKDATATSIYGARGANGVVVINTKKGRANRSSIQFESKIGMNLSLLPRYEVIKSPEEYISLVWEGLYNQGKINPAILAQYGFGTAEEYANNILFSDYGITPLYNLWNVEGKDLIDPVTRQVRNGVTRKYTPENWQDYAYKPALRTEHNLSMSGGSDKTTYYTSFGYLKDGGYSINSNFERYSTRLNLGFQPKNWLRGTYNMGYAFTKSQNNGQTSDSGSVFWFSDSIPSIYPLFLRDANGNRIPETTLGGYIYDYGYNGRNFGFGTNAIADATYDKLTNTKHELNASLNLEADITKHLTFETRLSGQYFNNSRDNYKNPYYGSMASSGGSISKIKHEAFTWNFLQLLRYKNKFGNHGLEAFAAHEANDYEYKYLGGDKTGLVDPYTGEFNNAIKTVALNSYIENYKLESFFGSVSYDYQNKYLASASVRRDGSSRFSTHKWGTFYSLGLGWVLTKENFLKENSFFSNMKLKASYGTVGDQAGVGYYPGYDVYDIGNFMDAPSASYNRKGYKDLTWEKSRIFQTGLDFSIFKNKRLEGSIDYYNKTTDNLIFDRRLAPSQGNAIEKTNGGALVNQGIEFNLIGHIIKKDDFYLDLSVNGEILRNKLTKMPIDPVTGRPKVIDLSESGFGRAQGYSIYDYYLREWAGVNPNTGAAQWTMHYVDVNKNGVYDTGDEAINSLYEYQQNNPGAVISQTLTESYADATQKFIGKSAIPDLRGGINLSVGYKNISLGAQMLYSIGGYAIDYSYATFMTNPTAGNANWHKDIHNRWQKPGDITNVPRLSNSNRGDRNFSNQSSRFLTKTDYFILNNVNIAYTFDRDFLRGTGLDGLTISLSGDNLWIKSKRKGFNPSTSENGESSRYAYAPLSTFTIGIKANF</sequence>
<keyword evidence="9" id="KW-1185">Reference proteome</keyword>
<dbReference type="Proteomes" id="UP000464318">
    <property type="component" value="Chromosome"/>
</dbReference>
<evidence type="ECO:0000256" key="6">
    <source>
        <dbReference type="ARBA" id="ARBA00023237"/>
    </source>
</evidence>
<dbReference type="RefSeq" id="WP_160223606.1">
    <property type="nucleotide sequence ID" value="NZ_CP029149.1"/>
</dbReference>
<proteinExistence type="inferred from homology"/>
<keyword evidence="3 7" id="KW-1134">Transmembrane beta strand</keyword>
<evidence type="ECO:0000256" key="3">
    <source>
        <dbReference type="ARBA" id="ARBA00022452"/>
    </source>
</evidence>
<organism evidence="8 9">
    <name type="scientific">Bergeyella cardium</name>
    <dbReference type="NCBI Taxonomy" id="1585976"/>
    <lineage>
        <taxon>Bacteria</taxon>
        <taxon>Pseudomonadati</taxon>
        <taxon>Bacteroidota</taxon>
        <taxon>Flavobacteriia</taxon>
        <taxon>Flavobacteriales</taxon>
        <taxon>Weeksellaceae</taxon>
        <taxon>Bergeyella</taxon>
    </lineage>
</organism>
<dbReference type="InterPro" id="IPR012910">
    <property type="entry name" value="Plug_dom"/>
</dbReference>
<evidence type="ECO:0000313" key="9">
    <source>
        <dbReference type="Proteomes" id="UP000464318"/>
    </source>
</evidence>
<reference evidence="8 9" key="1">
    <citation type="submission" date="2018-04" db="EMBL/GenBank/DDBJ databases">
        <title>Characteristic and Complete Genome Sequencing of A Novel Member of Infective Endocarditis Causative Bacteria: Bergeyella cardium QL-PH.</title>
        <authorList>
            <person name="Pan H."/>
            <person name="Sun E."/>
            <person name="Zhang Y."/>
        </authorList>
    </citation>
    <scope>NUCLEOTIDE SEQUENCE [LARGE SCALE GENOMIC DNA]</scope>
    <source>
        <strain evidence="8 9">HPQL</strain>
    </source>
</reference>
<dbReference type="InterPro" id="IPR023996">
    <property type="entry name" value="TonB-dep_OMP_SusC/RagA"/>
</dbReference>
<accession>A0A6P1QUF1</accession>
<dbReference type="Gene3D" id="2.40.170.20">
    <property type="entry name" value="TonB-dependent receptor, beta-barrel domain"/>
    <property type="match status" value="1"/>
</dbReference>
<evidence type="ECO:0000256" key="1">
    <source>
        <dbReference type="ARBA" id="ARBA00004571"/>
    </source>
</evidence>
<dbReference type="EMBL" id="CP029149">
    <property type="protein sequence ID" value="QHN64440.1"/>
    <property type="molecule type" value="Genomic_DNA"/>
</dbReference>
<keyword evidence="6 7" id="KW-0998">Cell outer membrane</keyword>
<dbReference type="NCBIfam" id="TIGR04056">
    <property type="entry name" value="OMP_RagA_SusC"/>
    <property type="match status" value="1"/>
</dbReference>
<dbReference type="NCBIfam" id="TIGR04057">
    <property type="entry name" value="SusC_RagA_signa"/>
    <property type="match status" value="1"/>
</dbReference>
<name>A0A6P1QUF1_9FLAO</name>
<keyword evidence="4 7" id="KW-0812">Transmembrane</keyword>